<protein>
    <submittedName>
        <fullName evidence="2">Uncharacterized protein</fullName>
    </submittedName>
</protein>
<evidence type="ECO:0000313" key="3">
    <source>
        <dbReference type="Proteomes" id="UP000549052"/>
    </source>
</evidence>
<gene>
    <name evidence="2" type="ORF">FHW16_000478</name>
</gene>
<comment type="caution">
    <text evidence="2">The sequence shown here is derived from an EMBL/GenBank/DDBJ whole genome shotgun (WGS) entry which is preliminary data.</text>
</comment>
<evidence type="ECO:0000256" key="1">
    <source>
        <dbReference type="SAM" id="Phobius"/>
    </source>
</evidence>
<organism evidence="2 3">
    <name type="scientific">Phyllobacterium myrsinacearum</name>
    <dbReference type="NCBI Taxonomy" id="28101"/>
    <lineage>
        <taxon>Bacteria</taxon>
        <taxon>Pseudomonadati</taxon>
        <taxon>Pseudomonadota</taxon>
        <taxon>Alphaproteobacteria</taxon>
        <taxon>Hyphomicrobiales</taxon>
        <taxon>Phyllobacteriaceae</taxon>
        <taxon>Phyllobacterium</taxon>
    </lineage>
</organism>
<dbReference type="AlphaFoldDB" id="A0A839EH55"/>
<keyword evidence="1" id="KW-0472">Membrane</keyword>
<keyword evidence="1" id="KW-1133">Transmembrane helix</keyword>
<reference evidence="2 3" key="1">
    <citation type="submission" date="2020-07" db="EMBL/GenBank/DDBJ databases">
        <title>Genomic Encyclopedia of Type Strains, Phase IV (KMG-V): Genome sequencing to study the core and pangenomes of soil and plant-associated prokaryotes.</title>
        <authorList>
            <person name="Whitman W."/>
        </authorList>
    </citation>
    <scope>NUCLEOTIDE SEQUENCE [LARGE SCALE GENOMIC DNA]</scope>
    <source>
        <strain evidence="2 3">AN3</strain>
    </source>
</reference>
<proteinExistence type="predicted"/>
<dbReference type="RefSeq" id="WP_182547552.1">
    <property type="nucleotide sequence ID" value="NZ_JACGXN010000001.1"/>
</dbReference>
<accession>A0A839EH55</accession>
<evidence type="ECO:0000313" key="2">
    <source>
        <dbReference type="EMBL" id="MBA8876796.1"/>
    </source>
</evidence>
<feature type="transmembrane region" description="Helical" evidence="1">
    <location>
        <begin position="37"/>
        <end position="58"/>
    </location>
</feature>
<keyword evidence="1" id="KW-0812">Transmembrane</keyword>
<name>A0A839EH55_9HYPH</name>
<dbReference type="EMBL" id="JACGXN010000001">
    <property type="protein sequence ID" value="MBA8876796.1"/>
    <property type="molecule type" value="Genomic_DNA"/>
</dbReference>
<keyword evidence="3" id="KW-1185">Reference proteome</keyword>
<dbReference type="Proteomes" id="UP000549052">
    <property type="component" value="Unassembled WGS sequence"/>
</dbReference>
<sequence length="64" mass="7233">MLAHQAEIIDLGAYRQAKTNVPQAEQPKQQSATSYPMFPFAWIAMPISFVPVVFYTPFPHEAHS</sequence>